<proteinExistence type="predicted"/>
<protein>
    <submittedName>
        <fullName evidence="2">Uncharacterized protein</fullName>
    </submittedName>
</protein>
<evidence type="ECO:0000256" key="1">
    <source>
        <dbReference type="SAM" id="MobiDB-lite"/>
    </source>
</evidence>
<sequence length="112" mass="12821">MGARRHSRSQLYEQAGELDTTEKSKTIDPKRIGNHHSEAVTLTPRGLFRKCKMGLPSINHNSKSFDDSRYYTFLRSSEAWDEKFMTCCMFQLSAQCYSAPQPTFSVFVICIA</sequence>
<dbReference type="Proteomes" id="UP000783213">
    <property type="component" value="Unassembled WGS sequence"/>
</dbReference>
<reference evidence="2 3" key="1">
    <citation type="journal article" date="2020" name="Genome Biol. Evol.">
        <title>Comparative genomics of Sclerotiniaceae.</title>
        <authorList>
            <person name="Valero Jimenez C.A."/>
            <person name="Steentjes M."/>
            <person name="Scholten O.E."/>
            <person name="Van Kan J.A.L."/>
        </authorList>
    </citation>
    <scope>NUCLEOTIDE SEQUENCE [LARGE SCALE GENOMIC DNA]</scope>
    <source>
        <strain evidence="2 3">B1</strain>
    </source>
</reference>
<name>A0ABQ7IS65_9HELO</name>
<dbReference type="GeneID" id="62230729"/>
<organism evidence="2 3">
    <name type="scientific">Botrytis deweyae</name>
    <dbReference type="NCBI Taxonomy" id="2478750"/>
    <lineage>
        <taxon>Eukaryota</taxon>
        <taxon>Fungi</taxon>
        <taxon>Dikarya</taxon>
        <taxon>Ascomycota</taxon>
        <taxon>Pezizomycotina</taxon>
        <taxon>Leotiomycetes</taxon>
        <taxon>Helotiales</taxon>
        <taxon>Sclerotiniaceae</taxon>
        <taxon>Botrytis</taxon>
    </lineage>
</organism>
<keyword evidence="3" id="KW-1185">Reference proteome</keyword>
<dbReference type="EMBL" id="RCSX01000007">
    <property type="protein sequence ID" value="KAF7932656.1"/>
    <property type="molecule type" value="Genomic_DNA"/>
</dbReference>
<evidence type="ECO:0000313" key="3">
    <source>
        <dbReference type="Proteomes" id="UP000783213"/>
    </source>
</evidence>
<feature type="region of interest" description="Disordered" evidence="1">
    <location>
        <begin position="1"/>
        <end position="35"/>
    </location>
</feature>
<feature type="compositionally biased region" description="Basic and acidic residues" evidence="1">
    <location>
        <begin position="20"/>
        <end position="35"/>
    </location>
</feature>
<accession>A0ABQ7IS65</accession>
<gene>
    <name evidence="2" type="ORF">EAE98_003955</name>
</gene>
<evidence type="ECO:0000313" key="2">
    <source>
        <dbReference type="EMBL" id="KAF7932656.1"/>
    </source>
</evidence>
<comment type="caution">
    <text evidence="2">The sequence shown here is derived from an EMBL/GenBank/DDBJ whole genome shotgun (WGS) entry which is preliminary data.</text>
</comment>
<dbReference type="RefSeq" id="XP_038812048.1">
    <property type="nucleotide sequence ID" value="XM_038951575.1"/>
</dbReference>